<evidence type="ECO:0000313" key="1">
    <source>
        <dbReference type="EMBL" id="CEK11825.1"/>
    </source>
</evidence>
<accession>A0A0A8USH7</accession>
<proteinExistence type="predicted"/>
<dbReference type="RefSeq" id="WP_045106945.1">
    <property type="nucleotide sequence ID" value="NZ_LN681225.1"/>
</dbReference>
<gene>
    <name evidence="1" type="ORF">LHA_2831</name>
</gene>
<name>A0A0A8USH7_LEGHA</name>
<evidence type="ECO:0000313" key="2">
    <source>
        <dbReference type="Proteomes" id="UP000032803"/>
    </source>
</evidence>
<reference evidence="2" key="1">
    <citation type="submission" date="2014-09" db="EMBL/GenBank/DDBJ databases">
        <authorList>
            <person name="Gomez-Valero L."/>
        </authorList>
    </citation>
    <scope>NUCLEOTIDE SEQUENCE [LARGE SCALE GENOMIC DNA]</scope>
    <source>
        <strain evidence="2">ATCC35250</strain>
    </source>
</reference>
<dbReference type="Proteomes" id="UP000032803">
    <property type="component" value="Chromosome I"/>
</dbReference>
<keyword evidence="2" id="KW-1185">Reference proteome</keyword>
<protein>
    <submittedName>
        <fullName evidence="1">Uncharacterized protein</fullName>
    </submittedName>
</protein>
<dbReference type="STRING" id="449.LHA_2831"/>
<sequence length="128" mass="15437">MDRTTRLRRVGLLCSHFSRNCAYYRAGFDQNKQSKAKDQFWITLQSNFLDISIMEWLKLFGNHNDKHHWKKIIHNSESFKNAMLNHCNVTPEEFEMYHKEMKSYRDQFIAHLDSELTMRIPNLTKILL</sequence>
<dbReference type="EMBL" id="LN681225">
    <property type="protein sequence ID" value="CEK11825.1"/>
    <property type="molecule type" value="Genomic_DNA"/>
</dbReference>
<dbReference type="KEGG" id="lha:LHA_2831"/>
<dbReference type="PATRIC" id="fig|449.7.peg.2370"/>
<dbReference type="OrthoDB" id="8456416at2"/>
<organism evidence="1 2">
    <name type="scientific">Legionella hackeliae</name>
    <dbReference type="NCBI Taxonomy" id="449"/>
    <lineage>
        <taxon>Bacteria</taxon>
        <taxon>Pseudomonadati</taxon>
        <taxon>Pseudomonadota</taxon>
        <taxon>Gammaproteobacteria</taxon>
        <taxon>Legionellales</taxon>
        <taxon>Legionellaceae</taxon>
        <taxon>Legionella</taxon>
    </lineage>
</organism>
<dbReference type="AlphaFoldDB" id="A0A0A8USH7"/>
<dbReference type="HOGENOM" id="CLU_1956847_0_0_6"/>